<protein>
    <submittedName>
        <fullName evidence="1">Uncharacterized protein</fullName>
    </submittedName>
</protein>
<sequence length="137" mass="15184">MSPLAPNDVLSRLVGHRLRSLEVALGEPLRLCFDRPGARSPRLVLSCRSWPDVERSGGTWRDGDLGFTDVLRSLLGTTVLSTAERTELGLRIQFAHGALIINPRRADPSAEIAQLSGFADGRWMAWWPGDYAFENLI</sequence>
<keyword evidence="2" id="KW-1185">Reference proteome</keyword>
<accession>A0A344UVR9</accession>
<proteinExistence type="predicted"/>
<dbReference type="AlphaFoldDB" id="A0A344UVR9"/>
<organism evidence="1 2">
    <name type="scientific">Acidipropionibacterium virtanenii</name>
    <dbReference type="NCBI Taxonomy" id="2057246"/>
    <lineage>
        <taxon>Bacteria</taxon>
        <taxon>Bacillati</taxon>
        <taxon>Actinomycetota</taxon>
        <taxon>Actinomycetes</taxon>
        <taxon>Propionibacteriales</taxon>
        <taxon>Propionibacteriaceae</taxon>
        <taxon>Acidipropionibacterium</taxon>
    </lineage>
</organism>
<evidence type="ECO:0000313" key="1">
    <source>
        <dbReference type="EMBL" id="AXE39367.1"/>
    </source>
</evidence>
<gene>
    <name evidence="1" type="ORF">JS278_02215</name>
</gene>
<reference evidence="1 2" key="1">
    <citation type="submission" date="2017-12" db="EMBL/GenBank/DDBJ databases">
        <title>The whole genome sequence of the Acidipropionibacterium virtanenii sp. nov. type strain JS278.</title>
        <authorList>
            <person name="Laine P."/>
            <person name="Deptula P."/>
            <person name="Varmanen P."/>
            <person name="Auvinen P."/>
        </authorList>
    </citation>
    <scope>NUCLEOTIDE SEQUENCE [LARGE SCALE GENOMIC DNA]</scope>
    <source>
        <strain evidence="1 2">JS278</strain>
    </source>
</reference>
<evidence type="ECO:0000313" key="2">
    <source>
        <dbReference type="Proteomes" id="UP000251995"/>
    </source>
</evidence>
<dbReference type="KEGG" id="acij:JS278_02215"/>
<name>A0A344UVR9_9ACTN</name>
<dbReference type="EMBL" id="CP025198">
    <property type="protein sequence ID" value="AXE39367.1"/>
    <property type="molecule type" value="Genomic_DNA"/>
</dbReference>
<dbReference type="Proteomes" id="UP000251995">
    <property type="component" value="Chromosome"/>
</dbReference>